<dbReference type="Pfam" id="PF13672">
    <property type="entry name" value="PP2C_2"/>
    <property type="match status" value="1"/>
</dbReference>
<dbReference type="Proteomes" id="UP001527099">
    <property type="component" value="Unassembled WGS sequence"/>
</dbReference>
<dbReference type="SUPFAM" id="SSF81606">
    <property type="entry name" value="PP2C-like"/>
    <property type="match status" value="1"/>
</dbReference>
<feature type="domain" description="PPM-type phosphatase" evidence="1">
    <location>
        <begin position="34"/>
        <end position="232"/>
    </location>
</feature>
<proteinExistence type="predicted"/>
<accession>A0ABT4G7A4</accession>
<gene>
    <name evidence="2" type="ORF">M5X19_03780</name>
</gene>
<organism evidence="2 3">
    <name type="scientific">Paenibacillus alginolyticus</name>
    <dbReference type="NCBI Taxonomy" id="59839"/>
    <lineage>
        <taxon>Bacteria</taxon>
        <taxon>Bacillati</taxon>
        <taxon>Bacillota</taxon>
        <taxon>Bacilli</taxon>
        <taxon>Bacillales</taxon>
        <taxon>Paenibacillaceae</taxon>
        <taxon>Paenibacillus</taxon>
    </lineage>
</organism>
<evidence type="ECO:0000313" key="2">
    <source>
        <dbReference type="EMBL" id="MCY9692047.1"/>
    </source>
</evidence>
<protein>
    <submittedName>
        <fullName evidence="2">Protein phosphatase 2C domain-containing protein</fullName>
    </submittedName>
</protein>
<evidence type="ECO:0000259" key="1">
    <source>
        <dbReference type="Pfam" id="PF13672"/>
    </source>
</evidence>
<keyword evidence="3" id="KW-1185">Reference proteome</keyword>
<evidence type="ECO:0000313" key="3">
    <source>
        <dbReference type="Proteomes" id="UP001527099"/>
    </source>
</evidence>
<dbReference type="RefSeq" id="WP_268613670.1">
    <property type="nucleotide sequence ID" value="NZ_JAMDMX010000008.1"/>
</dbReference>
<comment type="caution">
    <text evidence="2">The sequence shown here is derived from an EMBL/GenBank/DDBJ whole genome shotgun (WGS) entry which is preliminary data.</text>
</comment>
<dbReference type="InterPro" id="IPR001932">
    <property type="entry name" value="PPM-type_phosphatase-like_dom"/>
</dbReference>
<dbReference type="InterPro" id="IPR036457">
    <property type="entry name" value="PPM-type-like_dom_sf"/>
</dbReference>
<dbReference type="Gene3D" id="3.60.40.10">
    <property type="entry name" value="PPM-type phosphatase domain"/>
    <property type="match status" value="1"/>
</dbReference>
<dbReference type="EMBL" id="JAMDMX010000008">
    <property type="protein sequence ID" value="MCY9692047.1"/>
    <property type="molecule type" value="Genomic_DNA"/>
</dbReference>
<reference evidence="2 3" key="1">
    <citation type="submission" date="2022-05" db="EMBL/GenBank/DDBJ databases">
        <title>Genome Sequencing of Bee-Associated Microbes.</title>
        <authorList>
            <person name="Dunlap C."/>
        </authorList>
    </citation>
    <scope>NUCLEOTIDE SEQUENCE [LARGE SCALE GENOMIC DNA]</scope>
    <source>
        <strain evidence="2 3">NRRL B-14421</strain>
    </source>
</reference>
<name>A0ABT4G7A4_9BACL</name>
<sequence>MERIDPRIETPLQQIMGSFHIRYSYYRAAETRLAGDSGQDYFVWKQQKNSFIFALCDGVSMSFFGEIAAQLLGDFLIDCLSIEELNGYEDHLLLQKKLQQLLHDYTFHASEQVSKYQLPKGIPNVLNEVLEEKRVLGSETTFVCGRIDLPDSSHPNGKIMLAWLGDSRLQIWDSEKELNVLGETFISSERWSTKRGCIGHEPHVLIRPLITPSNQINRIVAYSDGLTILDDLPHILDNELLQVQIIKAAMNPTSDDISLFEVGWNNRKQAQVVESRIIASEVLEFSSRTRKRRPSKSVIKRLLTFFKWSK</sequence>